<gene>
    <name evidence="1" type="ORF">SAMN05216212_0344</name>
</gene>
<proteinExistence type="predicted"/>
<dbReference type="STRING" id="658219.SAMN05216212_0344"/>
<reference evidence="2" key="1">
    <citation type="submission" date="2016-10" db="EMBL/GenBank/DDBJ databases">
        <authorList>
            <person name="Varghese N."/>
            <person name="Submissions S."/>
        </authorList>
    </citation>
    <scope>NUCLEOTIDE SEQUENCE [LARGE SCALE GENOMIC DNA]</scope>
    <source>
        <strain evidence="2">CGMCC 1.10658</strain>
    </source>
</reference>
<dbReference type="RefSeq" id="WP_281245453.1">
    <property type="nucleotide sequence ID" value="NZ_FNFH01000001.1"/>
</dbReference>
<keyword evidence="2" id="KW-1185">Reference proteome</keyword>
<organism evidence="1 2">
    <name type="scientific">Microbulbifer yueqingensis</name>
    <dbReference type="NCBI Taxonomy" id="658219"/>
    <lineage>
        <taxon>Bacteria</taxon>
        <taxon>Pseudomonadati</taxon>
        <taxon>Pseudomonadota</taxon>
        <taxon>Gammaproteobacteria</taxon>
        <taxon>Cellvibrionales</taxon>
        <taxon>Microbulbiferaceae</taxon>
        <taxon>Microbulbifer</taxon>
    </lineage>
</organism>
<sequence length="43" mass="4442">MARLAVVLFLVLLLLALAGAIQQCSKDDRQVSDEAPTTGAGAD</sequence>
<evidence type="ECO:0000313" key="2">
    <source>
        <dbReference type="Proteomes" id="UP000199305"/>
    </source>
</evidence>
<dbReference type="AlphaFoldDB" id="A0A1G8UZR9"/>
<protein>
    <submittedName>
        <fullName evidence="1">Uncharacterized protein</fullName>
    </submittedName>
</protein>
<dbReference type="EMBL" id="FNFH01000001">
    <property type="protein sequence ID" value="SDJ59293.1"/>
    <property type="molecule type" value="Genomic_DNA"/>
</dbReference>
<accession>A0A1G8UZR9</accession>
<dbReference type="Proteomes" id="UP000199305">
    <property type="component" value="Unassembled WGS sequence"/>
</dbReference>
<evidence type="ECO:0000313" key="1">
    <source>
        <dbReference type="EMBL" id="SDJ59293.1"/>
    </source>
</evidence>
<name>A0A1G8UZR9_9GAMM</name>